<dbReference type="Gene3D" id="2.40.70.10">
    <property type="entry name" value="Acid Proteases"/>
    <property type="match status" value="1"/>
</dbReference>
<reference evidence="1" key="1">
    <citation type="submission" date="2016-02" db="EMBL/GenBank/DDBJ databases">
        <title>WGS assembly of Manihot esculenta.</title>
        <authorList>
            <person name="Bredeson J.V."/>
            <person name="Prochnik S.E."/>
            <person name="Lyons J.B."/>
            <person name="Schmutz J."/>
            <person name="Grimwood J."/>
            <person name="Vrebalov J."/>
            <person name="Bart R.S."/>
            <person name="Amuge T."/>
            <person name="Ferguson M.E."/>
            <person name="Green R."/>
            <person name="Putnam N."/>
            <person name="Stites J."/>
            <person name="Rounsley S."/>
            <person name="Rokhsar D.S."/>
        </authorList>
    </citation>
    <scope>NUCLEOTIDE SEQUENCE [LARGE SCALE GENOMIC DNA]</scope>
    <source>
        <tissue evidence="1">Leaf</tissue>
    </source>
</reference>
<dbReference type="SUPFAM" id="SSF50630">
    <property type="entry name" value="Acid proteases"/>
    <property type="match status" value="1"/>
</dbReference>
<evidence type="ECO:0008006" key="2">
    <source>
        <dbReference type="Google" id="ProtNLM"/>
    </source>
</evidence>
<name>A0A2C9WGC9_MANES</name>
<accession>A0A2C9WGC9</accession>
<protein>
    <recommendedName>
        <fullName evidence="2">Aspartic peptidase DDI1-type domain-containing protein</fullName>
    </recommendedName>
</protein>
<dbReference type="GO" id="GO:0006508">
    <property type="term" value="P:proteolysis"/>
    <property type="evidence" value="ECO:0007669"/>
    <property type="project" value="InterPro"/>
</dbReference>
<dbReference type="EMBL" id="CM004388">
    <property type="protein sequence ID" value="OAY59035.1"/>
    <property type="molecule type" value="Genomic_DNA"/>
</dbReference>
<dbReference type="PROSITE" id="PS00141">
    <property type="entry name" value="ASP_PROTEASE"/>
    <property type="match status" value="1"/>
</dbReference>
<dbReference type="CDD" id="cd00303">
    <property type="entry name" value="retropepsin_like"/>
    <property type="match status" value="1"/>
</dbReference>
<dbReference type="PANTHER" id="PTHR12917:SF18">
    <property type="entry name" value="DNA DAMAGE-INDUCIBLE PROTEIN 1-LIKE"/>
    <property type="match status" value="1"/>
</dbReference>
<dbReference type="GO" id="GO:0004190">
    <property type="term" value="F:aspartic-type endopeptidase activity"/>
    <property type="evidence" value="ECO:0007669"/>
    <property type="project" value="InterPro"/>
</dbReference>
<dbReference type="Pfam" id="PF13975">
    <property type="entry name" value="gag-asp_proteas"/>
    <property type="match status" value="1"/>
</dbReference>
<dbReference type="InterPro" id="IPR001969">
    <property type="entry name" value="Aspartic_peptidase_AS"/>
</dbReference>
<dbReference type="InterPro" id="IPR021109">
    <property type="entry name" value="Peptidase_aspartic_dom_sf"/>
</dbReference>
<sequence length="161" mass="17312">MEGDDPSVVGALRFLGALEKKKEQPIAGRGLMYVEMTINGKSTRALIDTGATDNFVADSVATRFKLRVQVEKGKIKAVNSEALNTVGVAHAVSCEMGPWKGELTFTVTPLDDFDVVIGMDFLKKARAVPVPAANCLLLMGDKPYVVPTTFSPSKILEPLES</sequence>
<gene>
    <name evidence="1" type="ORF">MANES_02G226300</name>
</gene>
<organism evidence="1">
    <name type="scientific">Manihot esculenta</name>
    <name type="common">Cassava</name>
    <name type="synonym">Jatropha manihot</name>
    <dbReference type="NCBI Taxonomy" id="3983"/>
    <lineage>
        <taxon>Eukaryota</taxon>
        <taxon>Viridiplantae</taxon>
        <taxon>Streptophyta</taxon>
        <taxon>Embryophyta</taxon>
        <taxon>Tracheophyta</taxon>
        <taxon>Spermatophyta</taxon>
        <taxon>Magnoliopsida</taxon>
        <taxon>eudicotyledons</taxon>
        <taxon>Gunneridae</taxon>
        <taxon>Pentapetalae</taxon>
        <taxon>rosids</taxon>
        <taxon>fabids</taxon>
        <taxon>Malpighiales</taxon>
        <taxon>Euphorbiaceae</taxon>
        <taxon>Crotonoideae</taxon>
        <taxon>Manihoteae</taxon>
        <taxon>Manihot</taxon>
    </lineage>
</organism>
<proteinExistence type="predicted"/>
<evidence type="ECO:0000313" key="1">
    <source>
        <dbReference type="EMBL" id="OAY59035.1"/>
    </source>
</evidence>
<dbReference type="PANTHER" id="PTHR12917">
    <property type="entry name" value="ASPARTYL PROTEASE DDI-RELATED"/>
    <property type="match status" value="1"/>
</dbReference>
<dbReference type="AlphaFoldDB" id="A0A2C9WGC9"/>